<dbReference type="Proteomes" id="UP000195514">
    <property type="component" value="Chromosome I"/>
</dbReference>
<dbReference type="InterPro" id="IPR003669">
    <property type="entry name" value="Thymidylate_synthase_ThyX"/>
</dbReference>
<protein>
    <submittedName>
        <fullName evidence="1">Thymidylate synthase complementing protein ThyX family protein</fullName>
    </submittedName>
</protein>
<dbReference type="InterPro" id="IPR036098">
    <property type="entry name" value="Thymidylate_synthase_ThyX_sf"/>
</dbReference>
<dbReference type="Gene3D" id="3.30.1360.170">
    <property type="match status" value="2"/>
</dbReference>
<organism evidence="1 2">
    <name type="scientific">Candidatus Brevifilum fermentans</name>
    <dbReference type="NCBI Taxonomy" id="1986204"/>
    <lineage>
        <taxon>Bacteria</taxon>
        <taxon>Bacillati</taxon>
        <taxon>Chloroflexota</taxon>
        <taxon>Anaerolineae</taxon>
        <taxon>Anaerolineales</taxon>
        <taxon>Anaerolineaceae</taxon>
        <taxon>Candidatus Brevifilum</taxon>
    </lineage>
</organism>
<dbReference type="SUPFAM" id="SSF69796">
    <property type="entry name" value="Thymidylate synthase-complementing protein Thy1"/>
    <property type="match status" value="2"/>
</dbReference>
<dbReference type="GO" id="GO:0070402">
    <property type="term" value="F:NADPH binding"/>
    <property type="evidence" value="ECO:0007669"/>
    <property type="project" value="TreeGrafter"/>
</dbReference>
<dbReference type="Pfam" id="PF02511">
    <property type="entry name" value="Thy1"/>
    <property type="match status" value="2"/>
</dbReference>
<dbReference type="GO" id="GO:0050660">
    <property type="term" value="F:flavin adenine dinucleotide binding"/>
    <property type="evidence" value="ECO:0007669"/>
    <property type="project" value="InterPro"/>
</dbReference>
<dbReference type="GO" id="GO:0050797">
    <property type="term" value="F:thymidylate synthase (FAD) activity"/>
    <property type="evidence" value="ECO:0007669"/>
    <property type="project" value="InterPro"/>
</dbReference>
<accession>A0A1Y6K4I8</accession>
<proteinExistence type="predicted"/>
<gene>
    <name evidence="1" type="ORF">CFX1CAM_0713</name>
</gene>
<dbReference type="GO" id="GO:0006231">
    <property type="term" value="P:dTMP biosynthetic process"/>
    <property type="evidence" value="ECO:0007669"/>
    <property type="project" value="InterPro"/>
</dbReference>
<dbReference type="GO" id="GO:0004799">
    <property type="term" value="F:thymidylate synthase activity"/>
    <property type="evidence" value="ECO:0007669"/>
    <property type="project" value="TreeGrafter"/>
</dbReference>
<evidence type="ECO:0000313" key="2">
    <source>
        <dbReference type="Proteomes" id="UP000195514"/>
    </source>
</evidence>
<dbReference type="PROSITE" id="PS51331">
    <property type="entry name" value="THYX"/>
    <property type="match status" value="2"/>
</dbReference>
<dbReference type="KEGG" id="abat:CFX1CAM_0713"/>
<dbReference type="PANTHER" id="PTHR34934">
    <property type="entry name" value="FLAVIN-DEPENDENT THYMIDYLATE SYNTHASE"/>
    <property type="match status" value="1"/>
</dbReference>
<dbReference type="EMBL" id="LT859958">
    <property type="protein sequence ID" value="SMX53778.1"/>
    <property type="molecule type" value="Genomic_DNA"/>
</dbReference>
<dbReference type="AlphaFoldDB" id="A0A1Y6K4I8"/>
<keyword evidence="2" id="KW-1185">Reference proteome</keyword>
<dbReference type="PANTHER" id="PTHR34934:SF1">
    <property type="entry name" value="FLAVIN-DEPENDENT THYMIDYLATE SYNTHASE"/>
    <property type="match status" value="1"/>
</dbReference>
<name>A0A1Y6K4I8_9CHLR</name>
<sequence>MTKRKQKGFFKMTKTRRIYLLRPGEYSPETIAVAFAKTSRSPLPFDEIAAELNDESSARFHEKWVVGYGHSSVAEHAVLHLAFENVSRLAIETIEANRLASYTEKSTRYQLWDEDAFHLPEELVGSPYETDYLNLCQTLFRTYLQCIPQLKNWLRETLPRHAGESDKTFERRLEPAAIDYGRFLLPAASLANVGMTVNARTLEYAICKMLSSSLAEVRAIGERLLEVCQLETPTLVKYAACNAYLQGVEQKITERAAGIATALERHHDFRLLDYDHAGQERILAAILFRFGHQADFQSAYKYVLSLSEDEKCRLVETLMEGRGAFDQPLREFEYAQMSFEAVMDQGAYFEFKRHRMMTQTVQPLTASLGFAVPQGITAAGCEAEYLDAMRQAAELYERVSAWNRAVASYMIPNGFNRCVLFSMNLRQVFHFCKLRGAENAHFSIRRVAYQVAEAVQQAYPLLGAYLDMPSGETWESIEQQYFSTVNTC</sequence>
<reference evidence="2" key="1">
    <citation type="submission" date="2017-05" db="EMBL/GenBank/DDBJ databases">
        <authorList>
            <person name="Kirkegaard R."/>
            <person name="Mcilroy J S."/>
        </authorList>
    </citation>
    <scope>NUCLEOTIDE SEQUENCE [LARGE SCALE GENOMIC DNA]</scope>
</reference>
<evidence type="ECO:0000313" key="1">
    <source>
        <dbReference type="EMBL" id="SMX53778.1"/>
    </source>
</evidence>
<dbReference type="CDD" id="cd20175">
    <property type="entry name" value="ThyX"/>
    <property type="match status" value="2"/>
</dbReference>